<accession>A0A1H5PG53</accession>
<protein>
    <recommendedName>
        <fullName evidence="1">Imm33-like domain-containing protein</fullName>
    </recommendedName>
</protein>
<gene>
    <name evidence="2" type="ORF">SAMN04489740_4280</name>
</gene>
<dbReference type="Proteomes" id="UP000182725">
    <property type="component" value="Unassembled WGS sequence"/>
</dbReference>
<name>A0A1H5PG53_9MICC</name>
<reference evidence="2 3" key="1">
    <citation type="submission" date="2016-10" db="EMBL/GenBank/DDBJ databases">
        <authorList>
            <person name="de Groot N.N."/>
        </authorList>
    </citation>
    <scope>NUCLEOTIDE SEQUENCE [LARGE SCALE GENOMIC DNA]</scope>
    <source>
        <strain evidence="2 3">DSM 22274</strain>
    </source>
</reference>
<dbReference type="AlphaFoldDB" id="A0A1H5PG53"/>
<proteinExistence type="predicted"/>
<dbReference type="RefSeq" id="WP_074713748.1">
    <property type="nucleotide sequence ID" value="NZ_FNTV01000002.1"/>
</dbReference>
<organism evidence="2 3">
    <name type="scientific">Arthrobacter alpinus</name>
    <dbReference type="NCBI Taxonomy" id="656366"/>
    <lineage>
        <taxon>Bacteria</taxon>
        <taxon>Bacillati</taxon>
        <taxon>Actinomycetota</taxon>
        <taxon>Actinomycetes</taxon>
        <taxon>Micrococcales</taxon>
        <taxon>Micrococcaceae</taxon>
        <taxon>Arthrobacter</taxon>
    </lineage>
</organism>
<sequence>MTASEMKTITRDVAGTRLTATAAAELQPMIDGLLGEFERLRADWFDGYELWLGWGPLYLSERDGGFVVTSPDYARNPRTDRSDVITAAIALTVGQSSIITAAEVQPEDVGFDDAVICVREWEAESMLSMSRISSTTPGDSGWFIEPFPPADRAKSWQPDELVRLPAWRVLQLRAAVARALPLPVGVSAIIDGDRVRVVIRDSEILANGPL</sequence>
<dbReference type="EMBL" id="FNTV01000002">
    <property type="protein sequence ID" value="SEF12730.1"/>
    <property type="molecule type" value="Genomic_DNA"/>
</dbReference>
<evidence type="ECO:0000259" key="1">
    <source>
        <dbReference type="Pfam" id="PF24719"/>
    </source>
</evidence>
<evidence type="ECO:0000313" key="3">
    <source>
        <dbReference type="Proteomes" id="UP000182725"/>
    </source>
</evidence>
<dbReference type="InterPro" id="IPR056509">
    <property type="entry name" value="Imm33-like"/>
</dbReference>
<dbReference type="Pfam" id="PF24719">
    <property type="entry name" value="Imm33-like"/>
    <property type="match status" value="1"/>
</dbReference>
<feature type="domain" description="Imm33-like" evidence="1">
    <location>
        <begin position="95"/>
        <end position="200"/>
    </location>
</feature>
<evidence type="ECO:0000313" key="2">
    <source>
        <dbReference type="EMBL" id="SEF12730.1"/>
    </source>
</evidence>